<accession>A0AAQ4CQA0</accession>
<dbReference type="EMBL" id="AP025226">
    <property type="protein sequence ID" value="BDB97981.1"/>
    <property type="molecule type" value="Genomic_DNA"/>
</dbReference>
<organism evidence="1 2">
    <name type="scientific">Saccharolobus caldissimus</name>
    <dbReference type="NCBI Taxonomy" id="1702097"/>
    <lineage>
        <taxon>Archaea</taxon>
        <taxon>Thermoproteota</taxon>
        <taxon>Thermoprotei</taxon>
        <taxon>Sulfolobales</taxon>
        <taxon>Sulfolobaceae</taxon>
        <taxon>Saccharolobus</taxon>
    </lineage>
</organism>
<gene>
    <name evidence="1" type="ORF">SACC_09980</name>
</gene>
<name>A0AAQ4CQA0_9CREN</name>
<protein>
    <submittedName>
        <fullName evidence="1">Uncharacterized protein</fullName>
    </submittedName>
</protein>
<dbReference type="KEGG" id="scas:SACC_09980"/>
<proteinExistence type="predicted"/>
<evidence type="ECO:0000313" key="1">
    <source>
        <dbReference type="EMBL" id="BDB97981.1"/>
    </source>
</evidence>
<dbReference type="RefSeq" id="WP_229571934.1">
    <property type="nucleotide sequence ID" value="NZ_AP025226.1"/>
</dbReference>
<dbReference type="Proteomes" id="UP001319921">
    <property type="component" value="Chromosome"/>
</dbReference>
<dbReference type="AlphaFoldDB" id="A0AAQ4CQA0"/>
<sequence length="116" mass="13412">MSLENEAKKLAATYARWLRNPEDALFGKSGEGVVLQIYKKIKQAKSKDEIKQILDLTQYSMERTTYNDMSRFINDLLNKIQSLDDQSALKFVIEAFRYFQIALATKIDDINKGVWA</sequence>
<evidence type="ECO:0000313" key="2">
    <source>
        <dbReference type="Proteomes" id="UP001319921"/>
    </source>
</evidence>
<reference evidence="1 2" key="1">
    <citation type="journal article" date="2022" name="Microbiol. Resour. Announc.">
        <title>Complete Genome Sequence of the Hyperthermophilic and Acidophilic Archaeon Saccharolobus caldissimus Strain HS-3T.</title>
        <authorList>
            <person name="Sakai H.D."/>
            <person name="Kurosawa N."/>
        </authorList>
    </citation>
    <scope>NUCLEOTIDE SEQUENCE [LARGE SCALE GENOMIC DNA]</scope>
    <source>
        <strain evidence="1 2">JCM32116</strain>
    </source>
</reference>
<keyword evidence="2" id="KW-1185">Reference proteome</keyword>
<dbReference type="GeneID" id="68865743"/>